<dbReference type="Pfam" id="PF13102">
    <property type="entry name" value="Phage_int_SAM_5"/>
    <property type="match status" value="1"/>
</dbReference>
<evidence type="ECO:0000313" key="6">
    <source>
        <dbReference type="Proteomes" id="UP000886851"/>
    </source>
</evidence>
<dbReference type="EMBL" id="DXCV01000041">
    <property type="protein sequence ID" value="HIY88234.1"/>
    <property type="molecule type" value="Genomic_DNA"/>
</dbReference>
<dbReference type="GO" id="GO:0015074">
    <property type="term" value="P:DNA integration"/>
    <property type="evidence" value="ECO:0007669"/>
    <property type="project" value="InterPro"/>
</dbReference>
<evidence type="ECO:0000256" key="2">
    <source>
        <dbReference type="ARBA" id="ARBA00023125"/>
    </source>
</evidence>
<dbReference type="InterPro" id="IPR011010">
    <property type="entry name" value="DNA_brk_join_enz"/>
</dbReference>
<evidence type="ECO:0000256" key="1">
    <source>
        <dbReference type="ARBA" id="ARBA00008857"/>
    </source>
</evidence>
<dbReference type="Pfam" id="PF00589">
    <property type="entry name" value="Phage_integrase"/>
    <property type="match status" value="1"/>
</dbReference>
<comment type="caution">
    <text evidence="5">The sequence shown here is derived from an EMBL/GenBank/DDBJ whole genome shotgun (WGS) entry which is preliminary data.</text>
</comment>
<dbReference type="GO" id="GO:0006310">
    <property type="term" value="P:DNA recombination"/>
    <property type="evidence" value="ECO:0007669"/>
    <property type="project" value="UniProtKB-KW"/>
</dbReference>
<evidence type="ECO:0000313" key="5">
    <source>
        <dbReference type="EMBL" id="HIY88234.1"/>
    </source>
</evidence>
<dbReference type="PANTHER" id="PTHR30349">
    <property type="entry name" value="PHAGE INTEGRASE-RELATED"/>
    <property type="match status" value="1"/>
</dbReference>
<dbReference type="InterPro" id="IPR050090">
    <property type="entry name" value="Tyrosine_recombinase_XerCD"/>
</dbReference>
<protein>
    <submittedName>
        <fullName evidence="5">Site-specific integrase</fullName>
    </submittedName>
</protein>
<dbReference type="SUPFAM" id="SSF56349">
    <property type="entry name" value="DNA breaking-rejoining enzymes"/>
    <property type="match status" value="1"/>
</dbReference>
<evidence type="ECO:0000259" key="4">
    <source>
        <dbReference type="PROSITE" id="PS51898"/>
    </source>
</evidence>
<dbReference type="PANTHER" id="PTHR30349:SF64">
    <property type="entry name" value="PROPHAGE INTEGRASE INTD-RELATED"/>
    <property type="match status" value="1"/>
</dbReference>
<dbReference type="Gene3D" id="1.10.443.10">
    <property type="entry name" value="Intergrase catalytic core"/>
    <property type="match status" value="1"/>
</dbReference>
<reference evidence="5" key="2">
    <citation type="submission" date="2021-04" db="EMBL/GenBank/DDBJ databases">
        <authorList>
            <person name="Gilroy R."/>
        </authorList>
    </citation>
    <scope>NUCLEOTIDE SEQUENCE</scope>
    <source>
        <strain evidence="5">Gambia2-208</strain>
    </source>
</reference>
<feature type="domain" description="Tyr recombinase" evidence="4">
    <location>
        <begin position="155"/>
        <end position="331"/>
    </location>
</feature>
<evidence type="ECO:0000256" key="3">
    <source>
        <dbReference type="ARBA" id="ARBA00023172"/>
    </source>
</evidence>
<accession>A0A9D1ZIL0</accession>
<keyword evidence="2" id="KW-0238">DNA-binding</keyword>
<proteinExistence type="inferred from homology"/>
<name>A0A9D1ZIL0_9BACE</name>
<sequence length="338" mass="39437">MVTSGDKHAADKNLIIENILARINNVFVKYRLKDKKLTRETFLRAYHRPSDYDTFFDYVTAQQKRLSVHMEMGTLATHLSAIKKLREYSPTLHFDDITKDWLDDYFIYLRKELDNNTNTAYKNMGIIKKYVRLAYKDGYMEENPFADWTIKKTTASCVYLTEDELNRLLSLYKSGELEYKLHKTLEFFLFLCFSSLHVSDAKQLKLEQFTETSFTYYRLKLRNKKPEPIVVPISSPLRSLLQNIAGTRKKGPVFEVTQAEQTMNRNLKDIAAIAEIDKNLTHKVGRHTFATIFLRKTKDIAALREILGHSDISETLIYAHVLEESKQEGIQCFNGFEI</sequence>
<dbReference type="GO" id="GO:0003677">
    <property type="term" value="F:DNA binding"/>
    <property type="evidence" value="ECO:0007669"/>
    <property type="project" value="UniProtKB-KW"/>
</dbReference>
<dbReference type="InterPro" id="IPR010998">
    <property type="entry name" value="Integrase_recombinase_N"/>
</dbReference>
<keyword evidence="3" id="KW-0233">DNA recombination</keyword>
<dbReference type="AlphaFoldDB" id="A0A9D1ZIL0"/>
<organism evidence="5 6">
    <name type="scientific">Candidatus Bacteroides pullicola</name>
    <dbReference type="NCBI Taxonomy" id="2838475"/>
    <lineage>
        <taxon>Bacteria</taxon>
        <taxon>Pseudomonadati</taxon>
        <taxon>Bacteroidota</taxon>
        <taxon>Bacteroidia</taxon>
        <taxon>Bacteroidales</taxon>
        <taxon>Bacteroidaceae</taxon>
        <taxon>Bacteroides</taxon>
    </lineage>
</organism>
<dbReference type="Proteomes" id="UP000886851">
    <property type="component" value="Unassembled WGS sequence"/>
</dbReference>
<dbReference type="CDD" id="cd01185">
    <property type="entry name" value="INTN1_C_like"/>
    <property type="match status" value="1"/>
</dbReference>
<reference evidence="5" key="1">
    <citation type="journal article" date="2021" name="PeerJ">
        <title>Extensive microbial diversity within the chicken gut microbiome revealed by metagenomics and culture.</title>
        <authorList>
            <person name="Gilroy R."/>
            <person name="Ravi A."/>
            <person name="Getino M."/>
            <person name="Pursley I."/>
            <person name="Horton D.L."/>
            <person name="Alikhan N.F."/>
            <person name="Baker D."/>
            <person name="Gharbi K."/>
            <person name="Hall N."/>
            <person name="Watson M."/>
            <person name="Adriaenssens E.M."/>
            <person name="Foster-Nyarko E."/>
            <person name="Jarju S."/>
            <person name="Secka A."/>
            <person name="Antonio M."/>
            <person name="Oren A."/>
            <person name="Chaudhuri R.R."/>
            <person name="La Ragione R."/>
            <person name="Hildebrand F."/>
            <person name="Pallen M.J."/>
        </authorList>
    </citation>
    <scope>NUCLEOTIDE SEQUENCE</scope>
    <source>
        <strain evidence="5">Gambia2-208</strain>
    </source>
</reference>
<gene>
    <name evidence="5" type="ORF">H9824_05975</name>
</gene>
<comment type="similarity">
    <text evidence="1">Belongs to the 'phage' integrase family.</text>
</comment>
<dbReference type="InterPro" id="IPR002104">
    <property type="entry name" value="Integrase_catalytic"/>
</dbReference>
<dbReference type="InterPro" id="IPR013762">
    <property type="entry name" value="Integrase-like_cat_sf"/>
</dbReference>
<dbReference type="InterPro" id="IPR025269">
    <property type="entry name" value="SAM-like_dom"/>
</dbReference>
<dbReference type="PROSITE" id="PS51898">
    <property type="entry name" value="TYR_RECOMBINASE"/>
    <property type="match status" value="1"/>
</dbReference>
<dbReference type="Gene3D" id="1.10.150.130">
    <property type="match status" value="1"/>
</dbReference>